<dbReference type="Gene3D" id="3.40.50.1400">
    <property type="match status" value="1"/>
</dbReference>
<dbReference type="EMBL" id="JBANDC010000005">
    <property type="protein sequence ID" value="MEM4987432.1"/>
    <property type="molecule type" value="Genomic_DNA"/>
</dbReference>
<dbReference type="SUPFAM" id="SSF53800">
    <property type="entry name" value="Chelatase"/>
    <property type="match status" value="1"/>
</dbReference>
<accession>A0ABU9PTU7</accession>
<evidence type="ECO:0000256" key="2">
    <source>
        <dbReference type="ARBA" id="ARBA00023239"/>
    </source>
</evidence>
<keyword evidence="2" id="KW-0456">Lyase</keyword>
<sequence>MSQSASHSTPRQALILFAHGARDPSWAAPFESLRQLIQRQRPQLLVKLAFLELMQPDLPQLLQQLVAAGVSEASVVPVFLGQGGHVRRDLPALIAQARQQHPQLAITVAQAVGEQSDVQDAIVRYCLSTLPPG</sequence>
<dbReference type="RefSeq" id="WP_342828999.1">
    <property type="nucleotide sequence ID" value="NZ_JBANDC010000005.1"/>
</dbReference>
<dbReference type="PANTHER" id="PTHR33542:SF5">
    <property type="entry name" value="FERROCHELATASE CHE1"/>
    <property type="match status" value="1"/>
</dbReference>
<gene>
    <name evidence="3" type="ORF">V8G57_08545</name>
</gene>
<dbReference type="InterPro" id="IPR002762">
    <property type="entry name" value="CbiX-like"/>
</dbReference>
<dbReference type="InterPro" id="IPR050963">
    <property type="entry name" value="Sirohydro_Cobaltochel/CbiX"/>
</dbReference>
<dbReference type="Pfam" id="PF01903">
    <property type="entry name" value="CbiX"/>
    <property type="match status" value="1"/>
</dbReference>
<proteinExistence type="predicted"/>
<evidence type="ECO:0000313" key="3">
    <source>
        <dbReference type="EMBL" id="MEM4987432.1"/>
    </source>
</evidence>
<dbReference type="Proteomes" id="UP001495910">
    <property type="component" value="Unassembled WGS sequence"/>
</dbReference>
<evidence type="ECO:0000256" key="1">
    <source>
        <dbReference type="ARBA" id="ARBA00022723"/>
    </source>
</evidence>
<dbReference type="CDD" id="cd03416">
    <property type="entry name" value="CbiX_SirB_N"/>
    <property type="match status" value="1"/>
</dbReference>
<keyword evidence="1" id="KW-0479">Metal-binding</keyword>
<protein>
    <submittedName>
        <fullName evidence="3">CbiX/SirB N-terminal domain-containing protein</fullName>
    </submittedName>
</protein>
<keyword evidence="4" id="KW-1185">Reference proteome</keyword>
<organism evidence="3 4">
    <name type="scientific">Collimonas rhizosphaerae</name>
    <dbReference type="NCBI Taxonomy" id="3126357"/>
    <lineage>
        <taxon>Bacteria</taxon>
        <taxon>Pseudomonadati</taxon>
        <taxon>Pseudomonadota</taxon>
        <taxon>Betaproteobacteria</taxon>
        <taxon>Burkholderiales</taxon>
        <taxon>Oxalobacteraceae</taxon>
        <taxon>Collimonas</taxon>
    </lineage>
</organism>
<reference evidence="3 4" key="1">
    <citation type="submission" date="2024-02" db="EMBL/GenBank/DDBJ databases">
        <title>Draft genome sequence of Collimonas sp. strain H4R21, an effective mineral-weathering bacterial strain isolated from the beech rhizosphere.</title>
        <authorList>
            <person name="Morin E."/>
            <person name="Uroz S."/>
            <person name="Leveau J.H.J."/>
            <person name="Kumar R."/>
            <person name="Rey M.W."/>
            <person name="Pham J."/>
        </authorList>
    </citation>
    <scope>NUCLEOTIDE SEQUENCE [LARGE SCALE GENOMIC DNA]</scope>
    <source>
        <strain evidence="3 4">H4R21</strain>
    </source>
</reference>
<dbReference type="PANTHER" id="PTHR33542">
    <property type="entry name" value="SIROHYDROCHLORIN FERROCHELATASE, CHLOROPLASTIC"/>
    <property type="match status" value="1"/>
</dbReference>
<comment type="caution">
    <text evidence="3">The sequence shown here is derived from an EMBL/GenBank/DDBJ whole genome shotgun (WGS) entry which is preliminary data.</text>
</comment>
<evidence type="ECO:0000313" key="4">
    <source>
        <dbReference type="Proteomes" id="UP001495910"/>
    </source>
</evidence>
<name>A0ABU9PTU7_9BURK</name>